<comment type="subcellular location">
    <subcellularLocation>
        <location evidence="1">Nucleus</location>
    </subcellularLocation>
</comment>
<evidence type="ECO:0000256" key="6">
    <source>
        <dbReference type="SAM" id="MobiDB-lite"/>
    </source>
</evidence>
<dbReference type="Pfam" id="PF26055">
    <property type="entry name" value="Mtase_EDM2"/>
    <property type="match status" value="1"/>
</dbReference>
<evidence type="ECO:0000259" key="7">
    <source>
        <dbReference type="SMART" id="SM00249"/>
    </source>
</evidence>
<dbReference type="CDD" id="cd15489">
    <property type="entry name" value="PHD_SF"/>
    <property type="match status" value="1"/>
</dbReference>
<dbReference type="GO" id="GO:0005634">
    <property type="term" value="C:nucleus"/>
    <property type="evidence" value="ECO:0007669"/>
    <property type="project" value="UniProtKB-SubCell"/>
</dbReference>
<feature type="domain" description="Zinc finger PHD-type" evidence="7">
    <location>
        <begin position="221"/>
        <end position="276"/>
    </location>
</feature>
<dbReference type="PANTHER" id="PTHR46235:SF3">
    <property type="entry name" value="PHD FINGER-CONTAINING PROTEIN DDB_G0268158"/>
    <property type="match status" value="1"/>
</dbReference>
<name>A0A8T3ADK5_DENNO</name>
<proteinExistence type="predicted"/>
<evidence type="ECO:0000256" key="3">
    <source>
        <dbReference type="ARBA" id="ARBA00022771"/>
    </source>
</evidence>
<dbReference type="InterPro" id="IPR013083">
    <property type="entry name" value="Znf_RING/FYVE/PHD"/>
</dbReference>
<dbReference type="PANTHER" id="PTHR46235">
    <property type="entry name" value="PHD FINGER-CONTAINING PROTEIN DDB_G0268158"/>
    <property type="match status" value="1"/>
</dbReference>
<keyword evidence="9" id="KW-1185">Reference proteome</keyword>
<keyword evidence="4" id="KW-0862">Zinc</keyword>
<dbReference type="InterPro" id="IPR055198">
    <property type="entry name" value="NSD_PHD"/>
</dbReference>
<protein>
    <recommendedName>
        <fullName evidence="7">Zinc finger PHD-type domain-containing protein</fullName>
    </recommendedName>
</protein>
<gene>
    <name evidence="8" type="ORF">KFK09_024361</name>
</gene>
<evidence type="ECO:0000256" key="4">
    <source>
        <dbReference type="ARBA" id="ARBA00022833"/>
    </source>
</evidence>
<evidence type="ECO:0000256" key="5">
    <source>
        <dbReference type="ARBA" id="ARBA00023242"/>
    </source>
</evidence>
<dbReference type="Pfam" id="PF22908">
    <property type="entry name" value="PHD_NSD"/>
    <property type="match status" value="1"/>
</dbReference>
<dbReference type="CDD" id="cd15565">
    <property type="entry name" value="PHD2_NSD"/>
    <property type="match status" value="1"/>
</dbReference>
<evidence type="ECO:0000256" key="1">
    <source>
        <dbReference type="ARBA" id="ARBA00004123"/>
    </source>
</evidence>
<feature type="region of interest" description="Disordered" evidence="6">
    <location>
        <begin position="1074"/>
        <end position="1102"/>
    </location>
</feature>
<feature type="domain" description="Zinc finger PHD-type" evidence="7">
    <location>
        <begin position="281"/>
        <end position="347"/>
    </location>
</feature>
<keyword evidence="5" id="KW-0539">Nucleus</keyword>
<evidence type="ECO:0000256" key="2">
    <source>
        <dbReference type="ARBA" id="ARBA00022723"/>
    </source>
</evidence>
<accession>A0A8T3ADK5</accession>
<feature type="compositionally biased region" description="Basic and acidic residues" evidence="6">
    <location>
        <begin position="932"/>
        <end position="1046"/>
    </location>
</feature>
<sequence>MASSDDEEVVVPQSVTNYHFVDKDGVPISFSTLPIIIDDEKAEDPKHLVSVRGTMDGGLQSVFKDVVAWKLRLDGDGPEISVLSKDNKWIKLEKPKKSYEECIRTTLITIQLLHFSKNNPEASVKSFWEHLRQALSLLDDRPSQDDFKDHMQLIKLFLERDEALAKSQILQAFLKNPEKAFVKDLHNVLEERPFIIDDEMEDGIVDDGEESEEESDLFDSVCAICDNGGELLCCEGRCLRSFHATRRAGADSDCASLGLTRVQVEAMQNFLCKNCQLKQHQCFACGKLGSSDKSANAEVFCCVSATCGRFYHPKCVADLLFPENKIEATELGKRIAAGESFTCSVHRCIVCKQVENKEVEELQFAMCRRCPKSYHRKCLPRKIAFEDDEDEDIIQRAWEGLLPNRILIYCLKHEIDDELGTPYRDHIIFPEVHEKKRETDVQKSKPKKFMLGSGRMGDLKLSKPAKRFEKVPATDSDDAMLTGGKTFTQKVLDSQSKWKIPKKDAKLAVKKAESKEFVEFGSTKDFKPILDSERALIGKAKVPKSAAAVPGKLFNTAPKILPEIRKEILALVEEEASSLTQDDIRKMLSKPSTYSSAVGQIDKSITLGKIEGAIEAVRNALEKLEGGGNVEDAKAVCEPEILKRLIKWNVKLKVYLAPVLHGPRYSSYGRHFTKFDKLQEIVDKLQWYVQEGDMVVDFCCGANEFSILMKEKLDSTGKKCLFKNYDILQAKNDFNFEMRDWMTVRPNELPTGSKLIMGLNPPFGLNARLANQFIDKALTFKPKLLILIVPEETRRLDTKSPQYDLIWEDRVTLSGKSFYLPGSIDVNDKQIEQWNNKPPVLYLWSRPDWTSKHEGIASSQGHTSKMLPSFLVHKDSLPNSGEEAPTANKNTEEKHVEKDANQVDRESTSLKQKGIAMHHDPASSEPVVEAKIQVDRKEVPKRQETSREVDNKKKHIPERSEKKETASVQKESGRDVPNKPQRVEEKSEKKIAVSGEKDGRPDTSKKISEQSKKRKSSELRKDDTSKMKKLKEQQHPQQVEGEKLLEELSMSISPADRKDPADISTLKLGAFDVPFDRENSHGGYTGSGIEMKTFSRPSGILNEDPDIIPRRYNSVERDSFYTKNPHARSATEVYSIPNPDERFRSYNSIDTFSSSPFVRNGYGRPSYGLPGDEVGPQFRNYSKHSEEVTNGYGRPVESDTRTQIRSYGIPDEEDHLTGNRFAMGGSGSSSLGQPSLYPSSSYRFSSPVPEASTIQRYAPRLDEMNHLRAQPMSPGIPFSSRLNIPPDSFGYTPGASYSNHGSFGGWIDD</sequence>
<keyword evidence="2" id="KW-0479">Metal-binding</keyword>
<keyword evidence="3" id="KW-0863">Zinc-finger</keyword>
<evidence type="ECO:0000313" key="9">
    <source>
        <dbReference type="Proteomes" id="UP000829196"/>
    </source>
</evidence>
<dbReference type="GO" id="GO:0008270">
    <property type="term" value="F:zinc ion binding"/>
    <property type="evidence" value="ECO:0007669"/>
    <property type="project" value="UniProtKB-KW"/>
</dbReference>
<dbReference type="OrthoDB" id="21264at2759"/>
<dbReference type="SMART" id="SM00249">
    <property type="entry name" value="PHD"/>
    <property type="match status" value="3"/>
</dbReference>
<feature type="region of interest" description="Disordered" evidence="6">
    <location>
        <begin position="873"/>
        <end position="1060"/>
    </location>
</feature>
<feature type="compositionally biased region" description="Basic and acidic residues" evidence="6">
    <location>
        <begin position="890"/>
        <end position="908"/>
    </location>
</feature>
<dbReference type="InterPro" id="IPR022702">
    <property type="entry name" value="Cytosine_MeTrfase1_RFD"/>
</dbReference>
<organism evidence="8 9">
    <name type="scientific">Dendrobium nobile</name>
    <name type="common">Orchid</name>
    <dbReference type="NCBI Taxonomy" id="94219"/>
    <lineage>
        <taxon>Eukaryota</taxon>
        <taxon>Viridiplantae</taxon>
        <taxon>Streptophyta</taxon>
        <taxon>Embryophyta</taxon>
        <taxon>Tracheophyta</taxon>
        <taxon>Spermatophyta</taxon>
        <taxon>Magnoliopsida</taxon>
        <taxon>Liliopsida</taxon>
        <taxon>Asparagales</taxon>
        <taxon>Orchidaceae</taxon>
        <taxon>Epidendroideae</taxon>
        <taxon>Malaxideae</taxon>
        <taxon>Dendrobiinae</taxon>
        <taxon>Dendrobium</taxon>
    </lineage>
</organism>
<feature type="domain" description="Zinc finger PHD-type" evidence="7">
    <location>
        <begin position="348"/>
        <end position="414"/>
    </location>
</feature>
<reference evidence="8" key="1">
    <citation type="journal article" date="2022" name="Front. Genet.">
        <title>Chromosome-Scale Assembly of the Dendrobium nobile Genome Provides Insights Into the Molecular Mechanism of the Biosynthesis of the Medicinal Active Ingredient of Dendrobium.</title>
        <authorList>
            <person name="Xu Q."/>
            <person name="Niu S.-C."/>
            <person name="Li K.-L."/>
            <person name="Zheng P.-J."/>
            <person name="Zhang X.-J."/>
            <person name="Jia Y."/>
            <person name="Liu Y."/>
            <person name="Niu Y.-X."/>
            <person name="Yu L.-H."/>
            <person name="Chen D.-F."/>
            <person name="Zhang G.-Q."/>
        </authorList>
    </citation>
    <scope>NUCLEOTIDE SEQUENCE</scope>
    <source>
        <tissue evidence="8">Leaf</tissue>
    </source>
</reference>
<evidence type="ECO:0000313" key="8">
    <source>
        <dbReference type="EMBL" id="KAI0494229.1"/>
    </source>
</evidence>
<dbReference type="InterPro" id="IPR058939">
    <property type="entry name" value="Mtase_EDM2"/>
</dbReference>
<dbReference type="InterPro" id="IPR001965">
    <property type="entry name" value="Znf_PHD"/>
</dbReference>
<dbReference type="EMBL" id="JAGYWB010000017">
    <property type="protein sequence ID" value="KAI0494229.1"/>
    <property type="molecule type" value="Genomic_DNA"/>
</dbReference>
<dbReference type="Pfam" id="PF12047">
    <property type="entry name" value="DNMT1-RFD"/>
    <property type="match status" value="1"/>
</dbReference>
<dbReference type="Proteomes" id="UP000829196">
    <property type="component" value="Unassembled WGS sequence"/>
</dbReference>
<dbReference type="Gene3D" id="3.30.40.10">
    <property type="entry name" value="Zinc/RING finger domain, C3HC4 (zinc finger)"/>
    <property type="match status" value="2"/>
</dbReference>
<comment type="caution">
    <text evidence="8">The sequence shown here is derived from an EMBL/GenBank/DDBJ whole genome shotgun (WGS) entry which is preliminary data.</text>
</comment>